<proteinExistence type="predicted"/>
<comment type="caution">
    <text evidence="1">The sequence shown here is derived from an EMBL/GenBank/DDBJ whole genome shotgun (WGS) entry which is preliminary data.</text>
</comment>
<dbReference type="Proteomes" id="UP000547931">
    <property type="component" value="Unassembled WGS sequence"/>
</dbReference>
<evidence type="ECO:0000313" key="1">
    <source>
        <dbReference type="EMBL" id="NHB98836.1"/>
    </source>
</evidence>
<evidence type="ECO:0000313" key="2">
    <source>
        <dbReference type="Proteomes" id="UP000547931"/>
    </source>
</evidence>
<accession>A0A7X5TM83</accession>
<dbReference type="SUPFAM" id="SSF52540">
    <property type="entry name" value="P-loop containing nucleoside triphosphate hydrolases"/>
    <property type="match status" value="1"/>
</dbReference>
<evidence type="ECO:0008006" key="3">
    <source>
        <dbReference type="Google" id="ProtNLM"/>
    </source>
</evidence>
<gene>
    <name evidence="1" type="ORF">C5470_22045</name>
</gene>
<sequence length="65" mass="7866">MMFLCSFYRRFNTEPHRFLWSPNSAFVAITRAKRWIFVSYPLQRVMPWGSSKSQTISRFVTMLQK</sequence>
<protein>
    <recommendedName>
        <fullName evidence="3">UvrD-like helicase C-terminal domain-containing protein</fullName>
    </recommendedName>
</protein>
<name>A0A7X5TM83_9GAMM</name>
<dbReference type="InterPro" id="IPR027417">
    <property type="entry name" value="P-loop_NTPase"/>
</dbReference>
<keyword evidence="2" id="KW-1185">Reference proteome</keyword>
<dbReference type="Gene3D" id="3.30.160.800">
    <property type="match status" value="1"/>
</dbReference>
<dbReference type="AlphaFoldDB" id="A0A7X5TM83"/>
<reference evidence="1 2" key="1">
    <citation type="submission" date="2018-02" db="EMBL/GenBank/DDBJ databases">
        <authorList>
            <person name="Machado R.A."/>
        </authorList>
    </citation>
    <scope>NUCLEOTIDE SEQUENCE [LARGE SCALE GENOMIC DNA]</scope>
    <source>
        <strain evidence="1 2">DSM 23271</strain>
    </source>
</reference>
<dbReference type="EMBL" id="PUJV01000104">
    <property type="protein sequence ID" value="NHB98836.1"/>
    <property type="molecule type" value="Genomic_DNA"/>
</dbReference>
<organism evidence="1 2">
    <name type="scientific">Photorhabdus stackebrandtii</name>
    <dbReference type="NCBI Taxonomy" id="1123042"/>
    <lineage>
        <taxon>Bacteria</taxon>
        <taxon>Pseudomonadati</taxon>
        <taxon>Pseudomonadota</taxon>
        <taxon>Gammaproteobacteria</taxon>
        <taxon>Enterobacterales</taxon>
        <taxon>Morganellaceae</taxon>
        <taxon>Photorhabdus</taxon>
    </lineage>
</organism>